<keyword evidence="3" id="KW-1185">Reference proteome</keyword>
<sequence>MKKIVITGLTVFMVFLLAVPAFAAAGSSLGTKAVMSPQFQHIWQMSAGLGIDSSGKAHCTGSADVASTTYKANLTVSLQKNTNGSWSTVKMWTGSAVGPGLVVQGDYYVTGGTYRACSTVQVYSSAGTLIETESLYSAEKTY</sequence>
<dbReference type="AlphaFoldDB" id="S0FKP4"/>
<accession>S0FKP4</accession>
<keyword evidence="1" id="KW-0732">Signal</keyword>
<organism evidence="2 3">
    <name type="scientific">Ruminiclostridium cellobioparum subsp. termitidis CT1112</name>
    <dbReference type="NCBI Taxonomy" id="1195236"/>
    <lineage>
        <taxon>Bacteria</taxon>
        <taxon>Bacillati</taxon>
        <taxon>Bacillota</taxon>
        <taxon>Clostridia</taxon>
        <taxon>Eubacteriales</taxon>
        <taxon>Oscillospiraceae</taxon>
        <taxon>Ruminiclostridium</taxon>
    </lineage>
</organism>
<dbReference type="EMBL" id="AORV01000026">
    <property type="protein sequence ID" value="EMS72775.1"/>
    <property type="molecule type" value="Genomic_DNA"/>
</dbReference>
<reference evidence="2 3" key="1">
    <citation type="journal article" date="2013" name="Genome Announc.">
        <title>Draft Genome Sequence of the Cellulolytic, Mesophilic, Anaerobic Bacterium Clostridium termitidis Strain CT1112 (DSM 5398).</title>
        <authorList>
            <person name="Lal S."/>
            <person name="Ramachandran U."/>
            <person name="Zhang X."/>
            <person name="Munir R."/>
            <person name="Sparling R."/>
            <person name="Levin D.B."/>
        </authorList>
    </citation>
    <scope>NUCLEOTIDE SEQUENCE [LARGE SCALE GENOMIC DNA]</scope>
    <source>
        <strain evidence="2 3">CT1112</strain>
    </source>
</reference>
<dbReference type="RefSeq" id="WP_004625040.1">
    <property type="nucleotide sequence ID" value="NZ_AORV01000026.1"/>
</dbReference>
<name>S0FKP4_RUMCE</name>
<comment type="caution">
    <text evidence="2">The sequence shown here is derived from an EMBL/GenBank/DDBJ whole genome shotgun (WGS) entry which is preliminary data.</text>
</comment>
<gene>
    <name evidence="2" type="ORF">CTER_1376</name>
</gene>
<evidence type="ECO:0000313" key="2">
    <source>
        <dbReference type="EMBL" id="EMS72775.1"/>
    </source>
</evidence>
<evidence type="ECO:0000256" key="1">
    <source>
        <dbReference type="SAM" id="SignalP"/>
    </source>
</evidence>
<dbReference type="PATRIC" id="fig|1195236.3.peg.1694"/>
<feature type="signal peptide" evidence="1">
    <location>
        <begin position="1"/>
        <end position="23"/>
    </location>
</feature>
<dbReference type="STRING" id="1195236.CTER_1376"/>
<feature type="chain" id="PRO_5004486925" evidence="1">
    <location>
        <begin position="24"/>
        <end position="142"/>
    </location>
</feature>
<dbReference type="Proteomes" id="UP000014155">
    <property type="component" value="Unassembled WGS sequence"/>
</dbReference>
<proteinExistence type="predicted"/>
<protein>
    <submittedName>
        <fullName evidence="2">Uncharacterized protein</fullName>
    </submittedName>
</protein>
<evidence type="ECO:0000313" key="3">
    <source>
        <dbReference type="Proteomes" id="UP000014155"/>
    </source>
</evidence>
<dbReference type="eggNOG" id="ENOG5032T3I">
    <property type="taxonomic scope" value="Bacteria"/>
</dbReference>